<evidence type="ECO:0000256" key="2">
    <source>
        <dbReference type="ARBA" id="ARBA00005569"/>
    </source>
</evidence>
<dbReference type="EMBL" id="JAUBYV010000008">
    <property type="protein sequence ID" value="KAK2625095.1"/>
    <property type="molecule type" value="Genomic_DNA"/>
</dbReference>
<feature type="domain" description="Nucleoporin Nup133/Nup155-like N-terminal" evidence="9">
    <location>
        <begin position="12"/>
        <end position="386"/>
    </location>
</feature>
<dbReference type="InterPro" id="IPR014908">
    <property type="entry name" value="Nucleoporin_Nup133/Nup155_N"/>
</dbReference>
<dbReference type="InterPro" id="IPR015943">
    <property type="entry name" value="WD40/YVTN_repeat-like_dom_sf"/>
</dbReference>
<protein>
    <recommendedName>
        <fullName evidence="12">Nuclear pore complex protein</fullName>
    </recommendedName>
</protein>
<dbReference type="PANTHER" id="PTHR13405">
    <property type="entry name" value="NUCLEAR PORE COMPLEX PROTEIN NUP133"/>
    <property type="match status" value="1"/>
</dbReference>
<dbReference type="PANTHER" id="PTHR13405:SF11">
    <property type="entry name" value="NUCLEAR PORE COMPLEX PROTEIN NUP133"/>
    <property type="match status" value="1"/>
</dbReference>
<evidence type="ECO:0000313" key="10">
    <source>
        <dbReference type="EMBL" id="KAK2625095.1"/>
    </source>
</evidence>
<gene>
    <name evidence="10" type="ORF">QTJ16_005464</name>
</gene>
<evidence type="ECO:0000259" key="9">
    <source>
        <dbReference type="Pfam" id="PF08801"/>
    </source>
</evidence>
<dbReference type="GO" id="GO:0000972">
    <property type="term" value="P:transcription-dependent tethering of RNA polymerase II gene DNA at nuclear periphery"/>
    <property type="evidence" value="ECO:0007669"/>
    <property type="project" value="TreeGrafter"/>
</dbReference>
<keyword evidence="3" id="KW-0813">Transport</keyword>
<evidence type="ECO:0000256" key="6">
    <source>
        <dbReference type="ARBA" id="ARBA00023010"/>
    </source>
</evidence>
<evidence type="ECO:0000256" key="7">
    <source>
        <dbReference type="ARBA" id="ARBA00023242"/>
    </source>
</evidence>
<dbReference type="SUPFAM" id="SSF117289">
    <property type="entry name" value="Nucleoporin domain"/>
    <property type="match status" value="1"/>
</dbReference>
<evidence type="ECO:0000259" key="8">
    <source>
        <dbReference type="Pfam" id="PF03177"/>
    </source>
</evidence>
<evidence type="ECO:0000256" key="4">
    <source>
        <dbReference type="ARBA" id="ARBA00022816"/>
    </source>
</evidence>
<feature type="domain" description="Nucleoporin Nup133/Nup155-like C-terminal" evidence="8">
    <location>
        <begin position="496"/>
        <end position="1085"/>
    </location>
</feature>
<keyword evidence="7" id="KW-0539">Nucleus</keyword>
<keyword evidence="5" id="KW-0653">Protein transport</keyword>
<keyword evidence="11" id="KW-1185">Reference proteome</keyword>
<evidence type="ECO:0000313" key="11">
    <source>
        <dbReference type="Proteomes" id="UP001285354"/>
    </source>
</evidence>
<dbReference type="GO" id="GO:0016973">
    <property type="term" value="P:poly(A)+ mRNA export from nucleus"/>
    <property type="evidence" value="ECO:0007669"/>
    <property type="project" value="TreeGrafter"/>
</dbReference>
<dbReference type="FunFam" id="2.130.10.10:FF:001057">
    <property type="entry name" value="Nuclear pore complex subunit Nup133, putative"/>
    <property type="match status" value="1"/>
</dbReference>
<dbReference type="GO" id="GO:0031080">
    <property type="term" value="C:nuclear pore outer ring"/>
    <property type="evidence" value="ECO:0007669"/>
    <property type="project" value="TreeGrafter"/>
</dbReference>
<dbReference type="InterPro" id="IPR007187">
    <property type="entry name" value="Nucleoporin_Nup133/Nup155_C"/>
</dbReference>
<comment type="similarity">
    <text evidence="2">Belongs to the nucleoporin Nup133 family.</text>
</comment>
<evidence type="ECO:0000256" key="5">
    <source>
        <dbReference type="ARBA" id="ARBA00022927"/>
    </source>
</evidence>
<comment type="caution">
    <text evidence="10">The sequence shown here is derived from an EMBL/GenBank/DDBJ whole genome shotgun (WGS) entry which is preliminary data.</text>
</comment>
<proteinExistence type="inferred from homology"/>
<comment type="subcellular location">
    <subcellularLocation>
        <location evidence="1">Nucleus envelope</location>
    </subcellularLocation>
</comment>
<dbReference type="GO" id="GO:0017056">
    <property type="term" value="F:structural constituent of nuclear pore"/>
    <property type="evidence" value="ECO:0007669"/>
    <property type="project" value="InterPro"/>
</dbReference>
<dbReference type="Pfam" id="PF08801">
    <property type="entry name" value="Nucleoporin_N"/>
    <property type="match status" value="1"/>
</dbReference>
<evidence type="ECO:0008006" key="12">
    <source>
        <dbReference type="Google" id="ProtNLM"/>
    </source>
</evidence>
<accession>A0AAD9WB83</accession>
<dbReference type="InterPro" id="IPR037624">
    <property type="entry name" value="Nup133-like"/>
</dbReference>
<name>A0AAD9WB83_9HELO</name>
<evidence type="ECO:0000256" key="1">
    <source>
        <dbReference type="ARBA" id="ARBA00004259"/>
    </source>
</evidence>
<evidence type="ECO:0000256" key="3">
    <source>
        <dbReference type="ARBA" id="ARBA00022448"/>
    </source>
</evidence>
<keyword evidence="6" id="KW-0811">Translocation</keyword>
<organism evidence="10 11">
    <name type="scientific">Diplocarpon rosae</name>
    <dbReference type="NCBI Taxonomy" id="946125"/>
    <lineage>
        <taxon>Eukaryota</taxon>
        <taxon>Fungi</taxon>
        <taxon>Dikarya</taxon>
        <taxon>Ascomycota</taxon>
        <taxon>Pezizomycotina</taxon>
        <taxon>Leotiomycetes</taxon>
        <taxon>Helotiales</taxon>
        <taxon>Drepanopezizaceae</taxon>
        <taxon>Diplocarpon</taxon>
    </lineage>
</organism>
<dbReference type="Pfam" id="PF03177">
    <property type="entry name" value="Nucleoporin_C"/>
    <property type="match status" value="1"/>
</dbReference>
<dbReference type="Proteomes" id="UP001285354">
    <property type="component" value="Unassembled WGS sequence"/>
</dbReference>
<dbReference type="AlphaFoldDB" id="A0AAD9WB83"/>
<dbReference type="Gene3D" id="1.20.58.1380">
    <property type="match status" value="1"/>
</dbReference>
<dbReference type="GO" id="GO:0006606">
    <property type="term" value="P:protein import into nucleus"/>
    <property type="evidence" value="ECO:0007669"/>
    <property type="project" value="TreeGrafter"/>
</dbReference>
<dbReference type="Gene3D" id="2.130.10.10">
    <property type="entry name" value="YVTN repeat-like/Quinoprotein amine dehydrogenase"/>
    <property type="match status" value="1"/>
</dbReference>
<sequence>MFTLPQPSKHVTDPLPLGSLVSPSASASDPGLVVVIPTSGKITYWESTASAATMDLRIKRNGVELSIAGMISGETVIQIVNAESAGFVLAFSTGRIAYMNVRDGQGRPAISVQFLRSGNANLGGGLFGSLRNALSSSAMRGDIAAVRAARPEQVGEREVVLATTKGRLQSWDIHRGGHATVNGEAESREAIVMAIKATTPALTDLLIEGFEIHDFTFTPKPVTEFHLSDQDDGTHLLLLTSMAEREVSHYFLVEVVLKLDGLLVGNIRSIASYKTPVNRRAASKPRLFLPNPGLIAYIVFDCAVVILSMAKQPDSPDLQLRLESHILPQAFEDVIDFRHELDVEIVGSGMEEPHSLSQTADDPKSQRYKGKHPAAVLIVRGGGVVRIAATDIHKLASSDAQKVTAKSKLEQAVFFGNLEQNPLSFTVRPELQFPPHQVGAAAVELSQDILRSESPHVKDNLAVDKNLKLRSTALRDLAKYLKTSRVVLDRLTKWKLLWDAEKIAAATVIWRHYDESIRAKPEGQKRGLLAEMVEFIHENYKTEPVEEAGELDRVRHWFIKDIWNLEVAIPWAYQVIKYTFQDGQKDAASVMNLVSEANDLVVGGIHTALDFRSANMDLYGLEGENLEYGILQAGYNDLPVFWTSTFFVTDNLRKQAGLTGTLLTAYWEVPATEGSPYAEDLRKVRRAFPDLLDISIRSNTERTRWNRSQEDQHFHEEANQLMQLQTDVEDKQILSLATDLGLTDEAIDLAEKHELLNVLAKVVLFGMEYTSNKMCEPGSGRETVEQWKNRSEHFKKLANGYFTKFGTKWSTALFEHAIFIGEMDHLLNRWKQQQPYLTEFLRSKPEYAKISWINDINEEEDLGKASSTLIDLGLNRETELWNKKIELSMGKMALLASRSHSQTDGILIPDGGKTELTSVHNQLGLIKIQDQTYEFVRPSIENAIDENAELQLALESHGNKALGKQPMFTRLLADSMELLIKHQAMDAAKLIDLLTLIGDQQAEEYDEQNFHNHRFFLALQASRYGIANRDEQILTQRIIWRRCMLVEDWSAVNNTSQKDDQQVQDLLSNTALYQTLKACFNARKFILISFGLISF</sequence>
<keyword evidence="4" id="KW-0509">mRNA transport</keyword>
<reference evidence="10" key="1">
    <citation type="submission" date="2023-06" db="EMBL/GenBank/DDBJ databases">
        <title>Draft genome of Marssonina rosae.</title>
        <authorList>
            <person name="Cheng Q."/>
        </authorList>
    </citation>
    <scope>NUCLEOTIDE SEQUENCE</scope>
    <source>
        <strain evidence="10">R4</strain>
    </source>
</reference>